<dbReference type="PANTHER" id="PTHR42940:SF3">
    <property type="entry name" value="ALCOHOL DEHYDROGENASE 1-RELATED"/>
    <property type="match status" value="1"/>
</dbReference>
<dbReference type="InterPro" id="IPR002328">
    <property type="entry name" value="ADH_Zn_CS"/>
</dbReference>
<sequence length="350" mass="36156">MGTKVQAQVWLGAGEFALREFDLPSPGRGETVVEVDLATVCGSDVHTVRGRRPGPHPSVLGHEAVGRIAALGDGVVDHAGAPLSIGDRVVWSVTAVCGDCDRCRRGHSAKCRRLLKTGHEPLTGPWPLSGGYASHILLHPGLTLVRVPDVVPDASAAMSACALATVMACVEAAGELTDRRVVISGLGMLGLCACAVAAARGAIVEARDPDPQRRTLARRFGAARAVPPDAADPDPAADVLIELSGAPDAVTTAPRLVDIGGRVVLAGSVAPRGTVPVDPEHLVRSLITVVGVHNYEPRHLAEAVAFLAAPTGYDFAAVVAEPADLADLGDQMIETGGAVLRRAVRPGRRG</sequence>
<dbReference type="InterPro" id="IPR036291">
    <property type="entry name" value="NAD(P)-bd_dom_sf"/>
</dbReference>
<feature type="domain" description="Alcohol dehydrogenase-like N-terminal" evidence="10">
    <location>
        <begin position="27"/>
        <end position="149"/>
    </location>
</feature>
<dbReference type="GO" id="GO:0004022">
    <property type="term" value="F:alcohol dehydrogenase (NAD+) activity"/>
    <property type="evidence" value="ECO:0007669"/>
    <property type="project" value="UniProtKB-EC"/>
</dbReference>
<dbReference type="PROSITE" id="PS00059">
    <property type="entry name" value="ADH_ZINC"/>
    <property type="match status" value="1"/>
</dbReference>
<keyword evidence="7" id="KW-0520">NAD</keyword>
<gene>
    <name evidence="11" type="primary">camD</name>
    <name evidence="11" type="ORF">NCTC10485_02357</name>
</gene>
<dbReference type="Gene3D" id="3.40.50.720">
    <property type="entry name" value="NAD(P)-binding Rossmann-like Domain"/>
    <property type="match status" value="1"/>
</dbReference>
<reference evidence="11 12" key="1">
    <citation type="submission" date="2018-12" db="EMBL/GenBank/DDBJ databases">
        <authorList>
            <consortium name="Pathogen Informatics"/>
        </authorList>
    </citation>
    <scope>NUCLEOTIDE SEQUENCE [LARGE SCALE GENOMIC DNA]</scope>
    <source>
        <strain evidence="11 12">NCTC10485</strain>
    </source>
</reference>
<dbReference type="Pfam" id="PF08240">
    <property type="entry name" value="ADH_N"/>
    <property type="match status" value="1"/>
</dbReference>
<dbReference type="Gene3D" id="3.90.180.10">
    <property type="entry name" value="Medium-chain alcohol dehydrogenases, catalytic domain"/>
    <property type="match status" value="1"/>
</dbReference>
<keyword evidence="4 8" id="KW-0479">Metal-binding</keyword>
<dbReference type="SUPFAM" id="SSF50129">
    <property type="entry name" value="GroES-like"/>
    <property type="match status" value="1"/>
</dbReference>
<dbReference type="InterPro" id="IPR017743">
    <property type="entry name" value="ADH_phosphonate_catab-assoc"/>
</dbReference>
<dbReference type="InterPro" id="IPR013154">
    <property type="entry name" value="ADH-like_N"/>
</dbReference>
<evidence type="ECO:0000256" key="7">
    <source>
        <dbReference type="ARBA" id="ARBA00023027"/>
    </source>
</evidence>
<dbReference type="SUPFAM" id="SSF51735">
    <property type="entry name" value="NAD(P)-binding Rossmann-fold domains"/>
    <property type="match status" value="1"/>
</dbReference>
<evidence type="ECO:0000256" key="6">
    <source>
        <dbReference type="ARBA" id="ARBA00023002"/>
    </source>
</evidence>
<dbReference type="AlphaFoldDB" id="A0A3S4VBH7"/>
<keyword evidence="12" id="KW-1185">Reference proteome</keyword>
<evidence type="ECO:0000256" key="3">
    <source>
        <dbReference type="ARBA" id="ARBA00013190"/>
    </source>
</evidence>
<dbReference type="Proteomes" id="UP000282551">
    <property type="component" value="Chromosome"/>
</dbReference>
<keyword evidence="6 11" id="KW-0560">Oxidoreductase</keyword>
<evidence type="ECO:0000313" key="11">
    <source>
        <dbReference type="EMBL" id="VEG48064.1"/>
    </source>
</evidence>
<evidence type="ECO:0000259" key="10">
    <source>
        <dbReference type="Pfam" id="PF08240"/>
    </source>
</evidence>
<evidence type="ECO:0000256" key="8">
    <source>
        <dbReference type="RuleBase" id="RU361277"/>
    </source>
</evidence>
<evidence type="ECO:0000313" key="12">
    <source>
        <dbReference type="Proteomes" id="UP000282551"/>
    </source>
</evidence>
<evidence type="ECO:0000256" key="4">
    <source>
        <dbReference type="ARBA" id="ARBA00022723"/>
    </source>
</evidence>
<dbReference type="InterPro" id="IPR011032">
    <property type="entry name" value="GroES-like_sf"/>
</dbReference>
<evidence type="ECO:0000256" key="1">
    <source>
        <dbReference type="ARBA" id="ARBA00001947"/>
    </source>
</evidence>
<dbReference type="NCBIfam" id="TIGR03366">
    <property type="entry name" value="HpnZ_proposed"/>
    <property type="match status" value="1"/>
</dbReference>
<dbReference type="RefSeq" id="WP_235666448.1">
    <property type="nucleotide sequence ID" value="NZ_AP022604.1"/>
</dbReference>
<keyword evidence="5 8" id="KW-0862">Zinc</keyword>
<dbReference type="Pfam" id="PF00107">
    <property type="entry name" value="ADH_zinc_N"/>
    <property type="match status" value="1"/>
</dbReference>
<evidence type="ECO:0000256" key="5">
    <source>
        <dbReference type="ARBA" id="ARBA00022833"/>
    </source>
</evidence>
<name>A0A3S4VBH7_MYCCI</name>
<comment type="similarity">
    <text evidence="2 8">Belongs to the zinc-containing alcohol dehydrogenase family.</text>
</comment>
<dbReference type="GO" id="GO:0008270">
    <property type="term" value="F:zinc ion binding"/>
    <property type="evidence" value="ECO:0007669"/>
    <property type="project" value="InterPro"/>
</dbReference>
<dbReference type="PANTHER" id="PTHR42940">
    <property type="entry name" value="ALCOHOL DEHYDROGENASE 1-RELATED"/>
    <property type="match status" value="1"/>
</dbReference>
<protein>
    <recommendedName>
        <fullName evidence="3">alcohol dehydrogenase</fullName>
        <ecNumber evidence="3">1.1.1.1</ecNumber>
    </recommendedName>
</protein>
<evidence type="ECO:0000256" key="2">
    <source>
        <dbReference type="ARBA" id="ARBA00008072"/>
    </source>
</evidence>
<dbReference type="EC" id="1.1.1.1" evidence="3"/>
<dbReference type="EMBL" id="LR134355">
    <property type="protein sequence ID" value="VEG48064.1"/>
    <property type="molecule type" value="Genomic_DNA"/>
</dbReference>
<organism evidence="11 12">
    <name type="scientific">Mycolicibacterium chitae</name>
    <name type="common">Mycobacterium chitae</name>
    <dbReference type="NCBI Taxonomy" id="1792"/>
    <lineage>
        <taxon>Bacteria</taxon>
        <taxon>Bacillati</taxon>
        <taxon>Actinomycetota</taxon>
        <taxon>Actinomycetes</taxon>
        <taxon>Mycobacteriales</taxon>
        <taxon>Mycobacteriaceae</taxon>
        <taxon>Mycolicibacterium</taxon>
    </lineage>
</organism>
<proteinExistence type="inferred from homology"/>
<comment type="cofactor">
    <cofactor evidence="1 8">
        <name>Zn(2+)</name>
        <dbReference type="ChEBI" id="CHEBI:29105"/>
    </cofactor>
</comment>
<evidence type="ECO:0000259" key="9">
    <source>
        <dbReference type="Pfam" id="PF00107"/>
    </source>
</evidence>
<dbReference type="InterPro" id="IPR013149">
    <property type="entry name" value="ADH-like_C"/>
</dbReference>
<feature type="domain" description="Alcohol dehydrogenase-like C-terminal" evidence="9">
    <location>
        <begin position="189"/>
        <end position="308"/>
    </location>
</feature>
<accession>A0A3S4VBH7</accession>
<dbReference type="CDD" id="cd08231">
    <property type="entry name" value="MDR_TM0436_like"/>
    <property type="match status" value="1"/>
</dbReference>
<dbReference type="GO" id="GO:0005737">
    <property type="term" value="C:cytoplasm"/>
    <property type="evidence" value="ECO:0007669"/>
    <property type="project" value="TreeGrafter"/>
</dbReference>